<keyword evidence="3 6" id="KW-0812">Transmembrane</keyword>
<evidence type="ECO:0000256" key="6">
    <source>
        <dbReference type="SAM" id="Phobius"/>
    </source>
</evidence>
<dbReference type="PANTHER" id="PTHR21257:SF52">
    <property type="entry name" value="DELTA(14)-STEROL REDUCTASE TM7SF2"/>
    <property type="match status" value="1"/>
</dbReference>
<gene>
    <name evidence="7" type="ORF">KUTeg_019452</name>
</gene>
<evidence type="ECO:0000256" key="4">
    <source>
        <dbReference type="ARBA" id="ARBA00022989"/>
    </source>
</evidence>
<feature type="transmembrane region" description="Helical" evidence="6">
    <location>
        <begin position="136"/>
        <end position="155"/>
    </location>
</feature>
<feature type="transmembrane region" description="Helical" evidence="6">
    <location>
        <begin position="12"/>
        <end position="33"/>
    </location>
</feature>
<dbReference type="Pfam" id="PF01222">
    <property type="entry name" value="ERG4_ERG24"/>
    <property type="match status" value="1"/>
</dbReference>
<feature type="transmembrane region" description="Helical" evidence="6">
    <location>
        <begin position="167"/>
        <end position="186"/>
    </location>
</feature>
<comment type="subcellular location">
    <subcellularLocation>
        <location evidence="1">Membrane</location>
        <topology evidence="1">Multi-pass membrane protein</topology>
    </subcellularLocation>
</comment>
<dbReference type="Proteomes" id="UP001217089">
    <property type="component" value="Unassembled WGS sequence"/>
</dbReference>
<name>A0ABQ9EGT7_TEGGR</name>
<organism evidence="7 8">
    <name type="scientific">Tegillarca granosa</name>
    <name type="common">Malaysian cockle</name>
    <name type="synonym">Anadara granosa</name>
    <dbReference type="NCBI Taxonomy" id="220873"/>
    <lineage>
        <taxon>Eukaryota</taxon>
        <taxon>Metazoa</taxon>
        <taxon>Spiralia</taxon>
        <taxon>Lophotrochozoa</taxon>
        <taxon>Mollusca</taxon>
        <taxon>Bivalvia</taxon>
        <taxon>Autobranchia</taxon>
        <taxon>Pteriomorphia</taxon>
        <taxon>Arcoida</taxon>
        <taxon>Arcoidea</taxon>
        <taxon>Arcidae</taxon>
        <taxon>Tegillarca</taxon>
    </lineage>
</organism>
<keyword evidence="8" id="KW-1185">Reference proteome</keyword>
<keyword evidence="4 6" id="KW-1133">Transmembrane helix</keyword>
<feature type="transmembrane region" description="Helical" evidence="6">
    <location>
        <begin position="73"/>
        <end position="94"/>
    </location>
</feature>
<dbReference type="Gene3D" id="1.20.120.1630">
    <property type="match status" value="1"/>
</dbReference>
<evidence type="ECO:0000313" key="8">
    <source>
        <dbReference type="Proteomes" id="UP001217089"/>
    </source>
</evidence>
<evidence type="ECO:0000256" key="3">
    <source>
        <dbReference type="ARBA" id="ARBA00022692"/>
    </source>
</evidence>
<reference evidence="7 8" key="1">
    <citation type="submission" date="2022-12" db="EMBL/GenBank/DDBJ databases">
        <title>Chromosome-level genome of Tegillarca granosa.</title>
        <authorList>
            <person name="Kim J."/>
        </authorList>
    </citation>
    <scope>NUCLEOTIDE SEQUENCE [LARGE SCALE GENOMIC DNA]</scope>
    <source>
        <strain evidence="7">Teg-2019</strain>
        <tissue evidence="7">Adductor muscle</tissue>
    </source>
</reference>
<evidence type="ECO:0000256" key="2">
    <source>
        <dbReference type="ARBA" id="ARBA00005402"/>
    </source>
</evidence>
<comment type="caution">
    <text evidence="7">The sequence shown here is derived from an EMBL/GenBank/DDBJ whole genome shotgun (WGS) entry which is preliminary data.</text>
</comment>
<dbReference type="EMBL" id="JARBDR010000917">
    <property type="protein sequence ID" value="KAJ8303056.1"/>
    <property type="molecule type" value="Genomic_DNA"/>
</dbReference>
<dbReference type="InterPro" id="IPR001171">
    <property type="entry name" value="ERG24_DHCR-like"/>
</dbReference>
<proteinExistence type="inferred from homology"/>
<accession>A0ABQ9EGT7</accession>
<evidence type="ECO:0000256" key="1">
    <source>
        <dbReference type="ARBA" id="ARBA00004141"/>
    </source>
</evidence>
<sequence length="300" mass="34980">MNGYRVTIVYDKLIAVAVTGLLFAVVSSILVYIKSQIAPTNICERGNSGIMIYDFFVGHELAPRIGNFDFKWFSFRFTLHLWIILNLLFLTKAWETQHTLPPTLALVSLTQIYYLVDNLWFENNLLTMGDIMHEGFGYFALNGFFAFCPLMYSLQPRFLLENPKHQLPWYCLATILSLNILGYCLYRGSNSQKNEFRKNPKSPAVAHLKTIPTENGRGLLVSGWWGVCRKPNYLGDILLAFSWSLPCGFRHLMPYFYPMFITMMLLDREKTDSEYCKNKYKKSWDKYCEAVKYRIVPYVY</sequence>
<keyword evidence="5 6" id="KW-0472">Membrane</keyword>
<evidence type="ECO:0008006" key="9">
    <source>
        <dbReference type="Google" id="ProtNLM"/>
    </source>
</evidence>
<comment type="similarity">
    <text evidence="2">Belongs to the ERG4/ERG24 family.</text>
</comment>
<protein>
    <recommendedName>
        <fullName evidence="9">Delta(14)-sterol reductase</fullName>
    </recommendedName>
</protein>
<evidence type="ECO:0000313" key="7">
    <source>
        <dbReference type="EMBL" id="KAJ8303056.1"/>
    </source>
</evidence>
<evidence type="ECO:0000256" key="5">
    <source>
        <dbReference type="ARBA" id="ARBA00023136"/>
    </source>
</evidence>
<dbReference type="PANTHER" id="PTHR21257">
    <property type="entry name" value="DELTA(14)-STEROL REDUCTASE"/>
    <property type="match status" value="1"/>
</dbReference>